<evidence type="ECO:0000313" key="2">
    <source>
        <dbReference type="EMBL" id="HIU12657.1"/>
    </source>
</evidence>
<dbReference type="GO" id="GO:0009245">
    <property type="term" value="P:lipid A biosynthetic process"/>
    <property type="evidence" value="ECO:0007669"/>
    <property type="project" value="TreeGrafter"/>
</dbReference>
<dbReference type="PANTHER" id="PTHR31302">
    <property type="entry name" value="TRANSMEMBRANE PROTEIN WITH METALLOPHOSPHOESTERASE DOMAIN-RELATED"/>
    <property type="match status" value="1"/>
</dbReference>
<protein>
    <submittedName>
        <fullName evidence="2">Metallophosphoesterase</fullName>
    </submittedName>
</protein>
<reference evidence="2" key="2">
    <citation type="journal article" date="2021" name="PeerJ">
        <title>Extensive microbial diversity within the chicken gut microbiome revealed by metagenomics and culture.</title>
        <authorList>
            <person name="Gilroy R."/>
            <person name="Ravi A."/>
            <person name="Getino M."/>
            <person name="Pursley I."/>
            <person name="Horton D.L."/>
            <person name="Alikhan N.F."/>
            <person name="Baker D."/>
            <person name="Gharbi K."/>
            <person name="Hall N."/>
            <person name="Watson M."/>
            <person name="Adriaenssens E.M."/>
            <person name="Foster-Nyarko E."/>
            <person name="Jarju S."/>
            <person name="Secka A."/>
            <person name="Antonio M."/>
            <person name="Oren A."/>
            <person name="Chaudhuri R.R."/>
            <person name="La Ragione R."/>
            <person name="Hildebrand F."/>
            <person name="Pallen M.J."/>
        </authorList>
    </citation>
    <scope>NUCLEOTIDE SEQUENCE</scope>
    <source>
        <strain evidence="2">CHK195-11698</strain>
    </source>
</reference>
<dbReference type="Gene3D" id="3.60.21.10">
    <property type="match status" value="1"/>
</dbReference>
<accession>A0A9D1L099</accession>
<feature type="domain" description="Calcineurin-like phosphoesterase" evidence="1">
    <location>
        <begin position="45"/>
        <end position="214"/>
    </location>
</feature>
<dbReference type="GO" id="GO:0016020">
    <property type="term" value="C:membrane"/>
    <property type="evidence" value="ECO:0007669"/>
    <property type="project" value="GOC"/>
</dbReference>
<dbReference type="PANTHER" id="PTHR31302:SF25">
    <property type="entry name" value="PHOSPHOESTERASE"/>
    <property type="match status" value="1"/>
</dbReference>
<evidence type="ECO:0000313" key="3">
    <source>
        <dbReference type="Proteomes" id="UP000824175"/>
    </source>
</evidence>
<dbReference type="InterPro" id="IPR029052">
    <property type="entry name" value="Metallo-depent_PP-like"/>
</dbReference>
<dbReference type="AlphaFoldDB" id="A0A9D1L099"/>
<dbReference type="Pfam" id="PF00149">
    <property type="entry name" value="Metallophos"/>
    <property type="match status" value="1"/>
</dbReference>
<dbReference type="EMBL" id="DVMJ01000007">
    <property type="protein sequence ID" value="HIU12657.1"/>
    <property type="molecule type" value="Genomic_DNA"/>
</dbReference>
<reference evidence="2" key="1">
    <citation type="submission" date="2020-10" db="EMBL/GenBank/DDBJ databases">
        <authorList>
            <person name="Gilroy R."/>
        </authorList>
    </citation>
    <scope>NUCLEOTIDE SEQUENCE</scope>
    <source>
        <strain evidence="2">CHK195-11698</strain>
    </source>
</reference>
<gene>
    <name evidence="2" type="ORF">IAD15_01095</name>
</gene>
<dbReference type="CDD" id="cd07385">
    <property type="entry name" value="MPP_YkuE_C"/>
    <property type="match status" value="1"/>
</dbReference>
<organism evidence="2 3">
    <name type="scientific">Candidatus Fimiplasma intestinipullorum</name>
    <dbReference type="NCBI Taxonomy" id="2840825"/>
    <lineage>
        <taxon>Bacteria</taxon>
        <taxon>Bacillati</taxon>
        <taxon>Bacillota</taxon>
        <taxon>Clostridia</taxon>
        <taxon>Eubacteriales</taxon>
        <taxon>Candidatus Fimiplasma</taxon>
    </lineage>
</organism>
<sequence length="271" mass="30030">MEIMKWLLVLICLAGGVLFYGFGIEPYLLVTHAYQLTQSEGETSLRIVQISDIQLSEHYDTSRLETIVEKVNANEPDVIIFSGDLFENYAEYGSRPEVLEEVGRLLGRMEARYAKLAIYGNRDYGGGAESIYTDLMHQGGFQILRNEIGTIRLNDDQEVHLIGLDDALLGEPDRDLTSQDAIAAYRILLIHEPDLVDELDLSGVDLVLAGHSHGGQVFIGGITTSMAKKYIRGFYTLSPSTQMYVNSGIGTSRLPVRIGVVPEIAVFDIDI</sequence>
<dbReference type="SUPFAM" id="SSF56300">
    <property type="entry name" value="Metallo-dependent phosphatases"/>
    <property type="match status" value="1"/>
</dbReference>
<dbReference type="Proteomes" id="UP000824175">
    <property type="component" value="Unassembled WGS sequence"/>
</dbReference>
<dbReference type="GO" id="GO:0008758">
    <property type="term" value="F:UDP-2,3-diacylglucosamine hydrolase activity"/>
    <property type="evidence" value="ECO:0007669"/>
    <property type="project" value="TreeGrafter"/>
</dbReference>
<dbReference type="InterPro" id="IPR004843">
    <property type="entry name" value="Calcineurin-like_PHP"/>
</dbReference>
<dbReference type="InterPro" id="IPR051158">
    <property type="entry name" value="Metallophosphoesterase_sf"/>
</dbReference>
<proteinExistence type="predicted"/>
<comment type="caution">
    <text evidence="2">The sequence shown here is derived from an EMBL/GenBank/DDBJ whole genome shotgun (WGS) entry which is preliminary data.</text>
</comment>
<evidence type="ECO:0000259" key="1">
    <source>
        <dbReference type="Pfam" id="PF00149"/>
    </source>
</evidence>
<name>A0A9D1L099_9FIRM</name>